<evidence type="ECO:0000313" key="1">
    <source>
        <dbReference type="EMBL" id="KAH0807600.1"/>
    </source>
</evidence>
<reference evidence="1" key="2">
    <citation type="submission" date="2021-08" db="EMBL/GenBank/DDBJ databases">
        <authorList>
            <person name="Eriksson T."/>
        </authorList>
    </citation>
    <scope>NUCLEOTIDE SEQUENCE</scope>
    <source>
        <strain evidence="1">Stoneville</strain>
        <tissue evidence="1">Whole head</tissue>
    </source>
</reference>
<evidence type="ECO:0000313" key="2">
    <source>
        <dbReference type="Proteomes" id="UP000719412"/>
    </source>
</evidence>
<comment type="caution">
    <text evidence="1">The sequence shown here is derived from an EMBL/GenBank/DDBJ whole genome shotgun (WGS) entry which is preliminary data.</text>
</comment>
<name>A0A8J6H3S8_TENMO</name>
<proteinExistence type="predicted"/>
<organism evidence="1 2">
    <name type="scientific">Tenebrio molitor</name>
    <name type="common">Yellow mealworm beetle</name>
    <dbReference type="NCBI Taxonomy" id="7067"/>
    <lineage>
        <taxon>Eukaryota</taxon>
        <taxon>Metazoa</taxon>
        <taxon>Ecdysozoa</taxon>
        <taxon>Arthropoda</taxon>
        <taxon>Hexapoda</taxon>
        <taxon>Insecta</taxon>
        <taxon>Pterygota</taxon>
        <taxon>Neoptera</taxon>
        <taxon>Endopterygota</taxon>
        <taxon>Coleoptera</taxon>
        <taxon>Polyphaga</taxon>
        <taxon>Cucujiformia</taxon>
        <taxon>Tenebrionidae</taxon>
        <taxon>Tenebrio</taxon>
    </lineage>
</organism>
<gene>
    <name evidence="1" type="ORF">GEV33_015191</name>
</gene>
<dbReference type="Proteomes" id="UP000719412">
    <property type="component" value="Unassembled WGS sequence"/>
</dbReference>
<reference evidence="1" key="1">
    <citation type="journal article" date="2020" name="J Insects Food Feed">
        <title>The yellow mealworm (Tenebrio molitor) genome: a resource for the emerging insects as food and feed industry.</title>
        <authorList>
            <person name="Eriksson T."/>
            <person name="Andere A."/>
            <person name="Kelstrup H."/>
            <person name="Emery V."/>
            <person name="Picard C."/>
        </authorList>
    </citation>
    <scope>NUCLEOTIDE SEQUENCE</scope>
    <source>
        <strain evidence="1">Stoneville</strain>
        <tissue evidence="1">Whole head</tissue>
    </source>
</reference>
<dbReference type="AlphaFoldDB" id="A0A8J6H3S8"/>
<protein>
    <submittedName>
        <fullName evidence="1">Uncharacterized protein</fullName>
    </submittedName>
</protein>
<sequence>MNYATRLRCNVFTRRVLVDADCWTTSHLVPPFSVVEETNNFYQRSRVAVPRELVLDIELAILDLVG</sequence>
<dbReference type="EMBL" id="JABDTM020030021">
    <property type="protein sequence ID" value="KAH0807600.1"/>
    <property type="molecule type" value="Genomic_DNA"/>
</dbReference>
<accession>A0A8J6H3S8</accession>
<keyword evidence="2" id="KW-1185">Reference proteome</keyword>